<feature type="domain" description="Mce/MlaD" evidence="2">
    <location>
        <begin position="39"/>
        <end position="118"/>
    </location>
</feature>
<evidence type="ECO:0000256" key="1">
    <source>
        <dbReference type="SAM" id="Phobius"/>
    </source>
</evidence>
<dbReference type="PANTHER" id="PTHR33371:SF4">
    <property type="entry name" value="INTERMEMBRANE PHOSPHOLIPID TRANSPORT SYSTEM BINDING PROTEIN MLAD"/>
    <property type="match status" value="1"/>
</dbReference>
<dbReference type="KEGG" id="woc:BA177_10550"/>
<keyword evidence="1" id="KW-1133">Transmembrane helix</keyword>
<dbReference type="NCBIfam" id="TIGR04430">
    <property type="entry name" value="OM_asym_MlaD"/>
    <property type="match status" value="1"/>
</dbReference>
<dbReference type="InterPro" id="IPR003399">
    <property type="entry name" value="Mce/MlaD"/>
</dbReference>
<dbReference type="InterPro" id="IPR030970">
    <property type="entry name" value="ABC_MlaD"/>
</dbReference>
<reference evidence="3 4" key="1">
    <citation type="submission" date="2016-06" db="EMBL/GenBank/DDBJ databases">
        <title>Complete genome sequence of a deep-branching marine Gamma Proteobacterium Woeseia oceani type strain XK5.</title>
        <authorList>
            <person name="Mu D."/>
            <person name="Du Z."/>
        </authorList>
    </citation>
    <scope>NUCLEOTIDE SEQUENCE [LARGE SCALE GENOMIC DNA]</scope>
    <source>
        <strain evidence="3 4">XK5</strain>
    </source>
</reference>
<feature type="transmembrane region" description="Helical" evidence="1">
    <location>
        <begin position="7"/>
        <end position="25"/>
    </location>
</feature>
<dbReference type="OrthoDB" id="9788420at2"/>
<name>A0A193LGJ8_9GAMM</name>
<evidence type="ECO:0000313" key="3">
    <source>
        <dbReference type="EMBL" id="ANO51583.1"/>
    </source>
</evidence>
<evidence type="ECO:0000313" key="4">
    <source>
        <dbReference type="Proteomes" id="UP000092695"/>
    </source>
</evidence>
<dbReference type="Pfam" id="PF02470">
    <property type="entry name" value="MlaD"/>
    <property type="match status" value="1"/>
</dbReference>
<dbReference type="AlphaFoldDB" id="A0A193LGJ8"/>
<dbReference type="Proteomes" id="UP000092695">
    <property type="component" value="Chromosome"/>
</dbReference>
<dbReference type="EMBL" id="CP016268">
    <property type="protein sequence ID" value="ANO51583.1"/>
    <property type="molecule type" value="Genomic_DNA"/>
</dbReference>
<dbReference type="PANTHER" id="PTHR33371">
    <property type="entry name" value="INTERMEMBRANE PHOSPHOLIPID TRANSPORT SYSTEM BINDING PROTEIN MLAD-RELATED"/>
    <property type="match status" value="1"/>
</dbReference>
<organism evidence="3 4">
    <name type="scientific">Woeseia oceani</name>
    <dbReference type="NCBI Taxonomy" id="1548547"/>
    <lineage>
        <taxon>Bacteria</taxon>
        <taxon>Pseudomonadati</taxon>
        <taxon>Pseudomonadota</taxon>
        <taxon>Gammaproteobacteria</taxon>
        <taxon>Woeseiales</taxon>
        <taxon>Woeseiaceae</taxon>
        <taxon>Woeseia</taxon>
    </lineage>
</organism>
<dbReference type="GO" id="GO:0005543">
    <property type="term" value="F:phospholipid binding"/>
    <property type="evidence" value="ECO:0007669"/>
    <property type="project" value="TreeGrafter"/>
</dbReference>
<keyword evidence="4" id="KW-1185">Reference proteome</keyword>
<protein>
    <submittedName>
        <fullName evidence="3">Outer membrane lipid asymmetry maintenance protein MlaD</fullName>
    </submittedName>
</protein>
<sequence length="154" mass="16568">MQQTRSVELGTGLFVLLGMGALFFLTTQTTGTDAFSGENTYEVTARFENVGSLKNRAPVAMSGVTIGRVTGVRFDPEQLNAEVTFVIDQRYSMIPEDSDASILTAGLLGSQYIGLQPGGSDMYLEDGSEIQFTQSAVVLENLISKYLFSAGSNE</sequence>
<proteinExistence type="predicted"/>
<keyword evidence="1" id="KW-0472">Membrane</keyword>
<gene>
    <name evidence="3" type="ORF">BA177_10550</name>
</gene>
<keyword evidence="1" id="KW-0812">Transmembrane</keyword>
<accession>A0A193LGJ8</accession>
<dbReference type="InterPro" id="IPR052336">
    <property type="entry name" value="MlaD_Phospholipid_Transporter"/>
</dbReference>
<evidence type="ECO:0000259" key="2">
    <source>
        <dbReference type="Pfam" id="PF02470"/>
    </source>
</evidence>
<dbReference type="STRING" id="1548547.BA177_10550"/>
<dbReference type="RefSeq" id="WP_068616066.1">
    <property type="nucleotide sequence ID" value="NZ_CP016268.1"/>
</dbReference>
<dbReference type="GO" id="GO:0005548">
    <property type="term" value="F:phospholipid transporter activity"/>
    <property type="evidence" value="ECO:0007669"/>
    <property type="project" value="TreeGrafter"/>
</dbReference>